<feature type="region of interest" description="Disordered" evidence="1">
    <location>
        <begin position="406"/>
        <end position="425"/>
    </location>
</feature>
<dbReference type="EMBL" id="CDQK01000003">
    <property type="protein sequence ID" value="CEP22855.1"/>
    <property type="molecule type" value="Genomic_DNA"/>
</dbReference>
<dbReference type="InterPro" id="IPR036915">
    <property type="entry name" value="Cyclin-like_sf"/>
</dbReference>
<dbReference type="GO" id="GO:0006357">
    <property type="term" value="P:regulation of transcription by RNA polymerase II"/>
    <property type="evidence" value="ECO:0007669"/>
    <property type="project" value="InterPro"/>
</dbReference>
<protein>
    <recommendedName>
        <fullName evidence="4">Cyclin N-terminal domain-containing protein</fullName>
    </recommendedName>
</protein>
<dbReference type="InterPro" id="IPR043198">
    <property type="entry name" value="Cyclin/Ssn8"/>
</dbReference>
<feature type="region of interest" description="Disordered" evidence="1">
    <location>
        <begin position="576"/>
        <end position="735"/>
    </location>
</feature>
<feature type="compositionally biased region" description="Basic and acidic residues" evidence="1">
    <location>
        <begin position="523"/>
        <end position="532"/>
    </location>
</feature>
<evidence type="ECO:0000313" key="3">
    <source>
        <dbReference type="Proteomes" id="UP000038830"/>
    </source>
</evidence>
<feature type="compositionally biased region" description="Polar residues" evidence="1">
    <location>
        <begin position="540"/>
        <end position="558"/>
    </location>
</feature>
<proteinExistence type="predicted"/>
<feature type="compositionally biased region" description="Polar residues" evidence="1">
    <location>
        <begin position="652"/>
        <end position="673"/>
    </location>
</feature>
<dbReference type="SUPFAM" id="SSF47954">
    <property type="entry name" value="Cyclin-like"/>
    <property type="match status" value="1"/>
</dbReference>
<feature type="compositionally biased region" description="Basic and acidic residues" evidence="1">
    <location>
        <begin position="726"/>
        <end position="735"/>
    </location>
</feature>
<feature type="compositionally biased region" description="Polar residues" evidence="1">
    <location>
        <begin position="407"/>
        <end position="425"/>
    </location>
</feature>
<feature type="compositionally biased region" description="Basic and acidic residues" evidence="1">
    <location>
        <begin position="361"/>
        <end position="373"/>
    </location>
</feature>
<organism evidence="2 3">
    <name type="scientific">Cyberlindnera jadinii (strain ATCC 18201 / CBS 1600 / BCRC 20928 / JCM 3617 / NBRC 0987 / NRRL Y-1542)</name>
    <name type="common">Torula yeast</name>
    <name type="synonym">Candida utilis</name>
    <dbReference type="NCBI Taxonomy" id="983966"/>
    <lineage>
        <taxon>Eukaryota</taxon>
        <taxon>Fungi</taxon>
        <taxon>Dikarya</taxon>
        <taxon>Ascomycota</taxon>
        <taxon>Saccharomycotina</taxon>
        <taxon>Saccharomycetes</taxon>
        <taxon>Phaffomycetales</taxon>
        <taxon>Phaffomycetaceae</taxon>
        <taxon>Cyberlindnera</taxon>
    </lineage>
</organism>
<evidence type="ECO:0000256" key="1">
    <source>
        <dbReference type="SAM" id="MobiDB-lite"/>
    </source>
</evidence>
<evidence type="ECO:0000313" key="2">
    <source>
        <dbReference type="EMBL" id="CEP22855.1"/>
    </source>
</evidence>
<feature type="region of interest" description="Disordered" evidence="1">
    <location>
        <begin position="523"/>
        <end position="558"/>
    </location>
</feature>
<feature type="region of interest" description="Disordered" evidence="1">
    <location>
        <begin position="361"/>
        <end position="385"/>
    </location>
</feature>
<dbReference type="Gene3D" id="1.10.472.10">
    <property type="entry name" value="Cyclin-like"/>
    <property type="match status" value="2"/>
</dbReference>
<name>A0A0H5C442_CYBJN</name>
<gene>
    <name evidence="2" type="ORF">BN1211_3313</name>
</gene>
<accession>A0A0H5C442</accession>
<reference evidence="3" key="1">
    <citation type="journal article" date="2015" name="J. Biotechnol.">
        <title>The structure of the Cyberlindnera jadinii genome and its relation to Candida utilis analyzed by the occurrence of single nucleotide polymorphisms.</title>
        <authorList>
            <person name="Rupp O."/>
            <person name="Brinkrolf K."/>
            <person name="Buerth C."/>
            <person name="Kunigo M."/>
            <person name="Schneider J."/>
            <person name="Jaenicke S."/>
            <person name="Goesmann A."/>
            <person name="Puehler A."/>
            <person name="Jaeger K.-E."/>
            <person name="Ernst J.F."/>
        </authorList>
    </citation>
    <scope>NUCLEOTIDE SEQUENCE [LARGE SCALE GENOMIC DNA]</scope>
    <source>
        <strain evidence="3">ATCC 18201 / CBS 1600 / BCRC 20928 / JCM 3617 / NBRC 0987 / NRRL Y-1542</strain>
    </source>
</reference>
<sequence length="757" mass="84508">MGGTYRDESEYWPDHIAIPQNDWIFTREQIMASASVRSGMTRKEEMARMEKMYSFMRHLKICRGAELFLATIYLQRYYQRVPITSGNHQLYTCAVAVFLASRVLELHKTGTEIALRGAQLQFKKNLNTYSKEFWEWKDGILKGELIVMDTLCCDFNVYNPHVQMRRIMEKNPQNKFEMSSSDHDVVAFWDSLSTVCLPNKALSLMNMTVHTQVCLLYRTEDVMVAMMIASAIDNKLKWPKNFFATRGFKVNVPLLMEMYKYISEEQNAESRKIDFCGFGNIVQDDIRTACCEEFVGEAGNSADMITSSTTTTVSSDAELKNLPTLTSPIHERKRTAVYTAKQANIGELTSEEHTLTVIKPLERDKKESGHEAADTTANKSLEESTLMEAQPQVMVERGRAVEEHTLTETQPLSEQTRGSNANSKVCLTDSHVDTTTTTPLIPSTGNNMNRKQCAVELQNNDGKKPSPKQFKSSESDLAIAISNKPQLVPEVLPGKKPSESITDIKTRPLEPKTSMLQSLMMKKETSHTKKELPPLPRSPLTKSVNSGPSITKNAHSMPNKTRVSVIEVSKGSISTLSEEKKKQRTEANPSKDTFVKQSQAESWPASVSSIQKHLGMAGRRSAASFDDEKRKPSMKKSVTVGAEKAQEDKNAVQGQGQQTVEGLKKSTLSQGRTLGSKLEERESLPVKSSAVDSSNATASTVPNNGTATSSNTEEVDPEGAQRKRKGQDEGDHARKLRRIIEHIDLQSNNELSDLESD</sequence>
<dbReference type="GO" id="GO:0016538">
    <property type="term" value="F:cyclin-dependent protein serine/threonine kinase regulator activity"/>
    <property type="evidence" value="ECO:0007669"/>
    <property type="project" value="InterPro"/>
</dbReference>
<dbReference type="Proteomes" id="UP000038830">
    <property type="component" value="Unassembled WGS sequence"/>
</dbReference>
<dbReference type="PANTHER" id="PTHR10026">
    <property type="entry name" value="CYCLIN"/>
    <property type="match status" value="1"/>
</dbReference>
<dbReference type="AlphaFoldDB" id="A0A0H5C442"/>
<evidence type="ECO:0008006" key="4">
    <source>
        <dbReference type="Google" id="ProtNLM"/>
    </source>
</evidence>
<feature type="compositionally biased region" description="Polar residues" evidence="1">
    <location>
        <begin position="690"/>
        <end position="712"/>
    </location>
</feature>
<feature type="compositionally biased region" description="Polar residues" evidence="1">
    <location>
        <begin position="586"/>
        <end position="611"/>
    </location>
</feature>